<evidence type="ECO:0008006" key="4">
    <source>
        <dbReference type="Google" id="ProtNLM"/>
    </source>
</evidence>
<protein>
    <recommendedName>
        <fullName evidence="4">DUF2171 domain-containing protein</fullName>
    </recommendedName>
</protein>
<evidence type="ECO:0000313" key="2">
    <source>
        <dbReference type="EMBL" id="SNB80752.1"/>
    </source>
</evidence>
<dbReference type="OrthoDB" id="7204249at2"/>
<dbReference type="RefSeq" id="WP_158255251.1">
    <property type="nucleotide sequence ID" value="NZ_FYDG01000013.1"/>
</dbReference>
<feature type="compositionally biased region" description="Low complexity" evidence="1">
    <location>
        <begin position="147"/>
        <end position="169"/>
    </location>
</feature>
<dbReference type="Pfam" id="PF09939">
    <property type="entry name" value="DUF2171"/>
    <property type="match status" value="1"/>
</dbReference>
<evidence type="ECO:0000256" key="1">
    <source>
        <dbReference type="SAM" id="MobiDB-lite"/>
    </source>
</evidence>
<dbReference type="AlphaFoldDB" id="A0A212S6R1"/>
<feature type="region of interest" description="Disordered" evidence="1">
    <location>
        <begin position="141"/>
        <end position="184"/>
    </location>
</feature>
<dbReference type="InterPro" id="IPR018684">
    <property type="entry name" value="DUF2171"/>
</dbReference>
<proteinExistence type="predicted"/>
<evidence type="ECO:0000313" key="3">
    <source>
        <dbReference type="Proteomes" id="UP000198418"/>
    </source>
</evidence>
<gene>
    <name evidence="2" type="ORF">SAMN06265338_11392</name>
</gene>
<feature type="region of interest" description="Disordered" evidence="1">
    <location>
        <begin position="30"/>
        <end position="50"/>
    </location>
</feature>
<organism evidence="2 3">
    <name type="scientific">Rhodoblastus acidophilus</name>
    <name type="common">Rhodopseudomonas acidophila</name>
    <dbReference type="NCBI Taxonomy" id="1074"/>
    <lineage>
        <taxon>Bacteria</taxon>
        <taxon>Pseudomonadati</taxon>
        <taxon>Pseudomonadota</taxon>
        <taxon>Alphaproteobacteria</taxon>
        <taxon>Hyphomicrobiales</taxon>
        <taxon>Rhodoblastaceae</taxon>
        <taxon>Rhodoblastus</taxon>
    </lineage>
</organism>
<sequence length="314" mass="33307">MPMQNVTAFFDSRDQAEAALARLRQDGITDADLRVSPRSEPASSETKPEPETGFWAFLREVFGAAPEYPSYREGLRRGAIMVAAHVEEARVDRACAILEAQGAVDLEAREQQWREEGWAAEDLTGEPTAASRAAQTFSSEIDGGGALAPAAPGESSAASSPAAPGASPATSVEDRSARAVNRGPVRIHNFDARTPADERVAPPEPTVIAETLGARMDEAFAQSEAGVRANAGRSVGETPGVSTRLSENMEVLGADGRHVGVIDHIEGMSVELKKDDPAAHGQHHLIPIEWIASVDQAAKLKLSAADAWSRWTAA</sequence>
<reference evidence="3" key="1">
    <citation type="submission" date="2017-06" db="EMBL/GenBank/DDBJ databases">
        <authorList>
            <person name="Varghese N."/>
            <person name="Submissions S."/>
        </authorList>
    </citation>
    <scope>NUCLEOTIDE SEQUENCE [LARGE SCALE GENOMIC DNA]</scope>
    <source>
        <strain evidence="3">DSM 137</strain>
    </source>
</reference>
<dbReference type="EMBL" id="FYDG01000013">
    <property type="protein sequence ID" value="SNB80752.1"/>
    <property type="molecule type" value="Genomic_DNA"/>
</dbReference>
<keyword evidence="3" id="KW-1185">Reference proteome</keyword>
<dbReference type="Proteomes" id="UP000198418">
    <property type="component" value="Unassembled WGS sequence"/>
</dbReference>
<name>A0A212S6R1_RHOAC</name>
<accession>A0A212S6R1</accession>